<protein>
    <submittedName>
        <fullName evidence="1">Uncharacterized protein</fullName>
    </submittedName>
</protein>
<feature type="non-terminal residue" evidence="1">
    <location>
        <position position="99"/>
    </location>
</feature>
<reference evidence="1 2" key="1">
    <citation type="submission" date="2018-08" db="EMBL/GenBank/DDBJ databases">
        <title>A genome reference for cultivated species of the human gut microbiota.</title>
        <authorList>
            <person name="Zou Y."/>
            <person name="Xue W."/>
            <person name="Luo G."/>
        </authorList>
    </citation>
    <scope>NUCLEOTIDE SEQUENCE [LARGE SCALE GENOMIC DNA]</scope>
    <source>
        <strain evidence="1 2">AM31-10</strain>
    </source>
</reference>
<proteinExistence type="predicted"/>
<dbReference type="EMBL" id="QSJG01000015">
    <property type="protein sequence ID" value="RHD54200.1"/>
    <property type="molecule type" value="Genomic_DNA"/>
</dbReference>
<gene>
    <name evidence="1" type="ORF">DW789_08465</name>
</gene>
<evidence type="ECO:0000313" key="1">
    <source>
        <dbReference type="EMBL" id="RHD54200.1"/>
    </source>
</evidence>
<dbReference type="AlphaFoldDB" id="A0A414FTU6"/>
<sequence>MTCEHQSEVFHANWEPGWESYSLVRILHLGFHDIQPELESGDAQKVPKVYRHNILFCDNYWYYMELVIKGLLERILLVYIGGKHSIFRHDNFIGCFSAD</sequence>
<accession>A0A414FTU6</accession>
<dbReference type="Proteomes" id="UP000284361">
    <property type="component" value="Unassembled WGS sequence"/>
</dbReference>
<organism evidence="1 2">
    <name type="scientific">Phocaeicola plebeius</name>
    <dbReference type="NCBI Taxonomy" id="310297"/>
    <lineage>
        <taxon>Bacteria</taxon>
        <taxon>Pseudomonadati</taxon>
        <taxon>Bacteroidota</taxon>
        <taxon>Bacteroidia</taxon>
        <taxon>Bacteroidales</taxon>
        <taxon>Bacteroidaceae</taxon>
        <taxon>Phocaeicola</taxon>
    </lineage>
</organism>
<name>A0A414FTU6_9BACT</name>
<comment type="caution">
    <text evidence="1">The sequence shown here is derived from an EMBL/GenBank/DDBJ whole genome shotgun (WGS) entry which is preliminary data.</text>
</comment>
<evidence type="ECO:0000313" key="2">
    <source>
        <dbReference type="Proteomes" id="UP000284361"/>
    </source>
</evidence>